<dbReference type="Pfam" id="PF13976">
    <property type="entry name" value="gag_pre-integrs"/>
    <property type="match status" value="1"/>
</dbReference>
<proteinExistence type="predicted"/>
<keyword evidence="1" id="KW-0378">Hydrolase</keyword>
<evidence type="ECO:0000259" key="5">
    <source>
        <dbReference type="Pfam" id="PF22936"/>
    </source>
</evidence>
<protein>
    <submittedName>
        <fullName evidence="7">Retrovirus-related Pol polyprotein from transposon TNT 1-94</fullName>
    </submittedName>
</protein>
<dbReference type="Gene3D" id="3.30.420.10">
    <property type="entry name" value="Ribonuclease H-like superfamily/Ribonuclease H"/>
    <property type="match status" value="2"/>
</dbReference>
<dbReference type="EMBL" id="QGNW01000162">
    <property type="protein sequence ID" value="RVW89599.1"/>
    <property type="molecule type" value="Genomic_DNA"/>
</dbReference>
<dbReference type="InterPro" id="IPR025724">
    <property type="entry name" value="GAG-pre-integrase_dom"/>
</dbReference>
<sequence length="1107" mass="126409">MRDSNLPHYSGFQGSTSNGMTKVTNVKQIWVKKSELNCLVVHTALRASELHSWYFDSGCSRHMTGNRSFFTNFTEFDGGNVTFGDGNVASVKGKDTICAPRIPNLEEVLYVEGLKANLISISQICDKKFNVQFSQNLCKVFDLNGNCVMIGLRTSDNCYAICQNPFTSFSSSLVCGSSKIESIDLWHRRLGHLNYRDLMKVANNEVIKGIPKLGKPSNPICGPYQKGKQIRNTHKRVDEILTSKPLELLHMDLMGPMRTESLGGKKYILVMVDDYSRYAWVAFLRDKSEAFINFKDIGIKHEFSAPRTPQQNGVVERKNRVLQEMARTMLNHMNSLHIFGLKPSTPLAILPIELTCVLILGRLVMSCGKFESKSEEGIFLGYSSKSRAYRVYILSSKCMVESINVIVDDIGSRSRECDDDRIDVSKDIEVIEEKSEDEKLSEDEEKKGEQGKKGDRGRIEPSKKNKSRVPKNHPLSNVIGNYEDSMVTRRQSKLNEVSYVCYTSQIEPKNVEEALNDEAWVDALHEELNQFSRNDVWFLVPRPKDVNVIGIKWIFKNNMDENGVIVRNKARLVAQGFKQIKGIDFDETFAPVARLESIRILLPVACVWKFKLFQMDVKSAFLNGILNEEVYVEQPKGFQDPRYPNHVYRLRKALYGLKQALRAWHERLTSYLLKKGLIRGGADQTLFIRRNDEVFLVAHIYVDDIVFGSTSSECALDFSKEMKSEFEMSMVGELTYFLGFQVKQLKDGIFLSQSKYARELVKKFGLESTKHFRTPMPTNLKLSKDESGKGVEETLYRSMIGSLLYLTASRPDIAFSVGVCARYQACPKESHLIALKHIIRWLFLYWKLFGAWMSKKQNSVSLSTAEAEYIAAGSCCSQLLWIKQMLRDYGIDQGTMVVFCDNTIAINISKNPVLHSRTKHIDIRHHFIRDLVEDKVVSLEYVPTEGQISDILTKPLDVSSNPRLRRVLWNPWKSFWKLKFMKNQALELHSLCQSRSKYARKNNGERKNRVKKIEDSSCSLLSHFWRTSRSPFSTCYIPFQSSGSQQSNASNAFLYSCCGFPLEVSITLEAEHRKMKDHFAAMRNQPFAARISQPFCTVHECSPEASR</sequence>
<evidence type="ECO:0000259" key="4">
    <source>
        <dbReference type="Pfam" id="PF13976"/>
    </source>
</evidence>
<gene>
    <name evidence="7" type="primary">POLX_1360</name>
    <name evidence="7" type="ORF">CK203_036445</name>
</gene>
<dbReference type="SUPFAM" id="SSF56672">
    <property type="entry name" value="DNA/RNA polymerases"/>
    <property type="match status" value="1"/>
</dbReference>
<dbReference type="Proteomes" id="UP000288805">
    <property type="component" value="Unassembled WGS sequence"/>
</dbReference>
<feature type="compositionally biased region" description="Basic and acidic residues" evidence="2">
    <location>
        <begin position="433"/>
        <end position="463"/>
    </location>
</feature>
<keyword evidence="1" id="KW-0645">Protease</keyword>
<dbReference type="InterPro" id="IPR012337">
    <property type="entry name" value="RNaseH-like_sf"/>
</dbReference>
<reference evidence="7 8" key="1">
    <citation type="journal article" date="2018" name="PLoS Genet.">
        <title>Population sequencing reveals clonal diversity and ancestral inbreeding in the grapevine cultivar Chardonnay.</title>
        <authorList>
            <person name="Roach M.J."/>
            <person name="Johnson D.L."/>
            <person name="Bohlmann J."/>
            <person name="van Vuuren H.J."/>
            <person name="Jones S.J."/>
            <person name="Pretorius I.S."/>
            <person name="Schmidt S.A."/>
            <person name="Borneman A.R."/>
        </authorList>
    </citation>
    <scope>NUCLEOTIDE SEQUENCE [LARGE SCALE GENOMIC DNA]</scope>
    <source>
        <strain evidence="8">cv. Chardonnay</strain>
        <tissue evidence="7">Leaf</tissue>
    </source>
</reference>
<name>A0A438HYQ1_VITVI</name>
<evidence type="ECO:0000313" key="7">
    <source>
        <dbReference type="EMBL" id="RVW89599.1"/>
    </source>
</evidence>
<accession>A0A438HYQ1</accession>
<feature type="domain" description="Reverse transcriptase Ty1/copia-type" evidence="3">
    <location>
        <begin position="534"/>
        <end position="776"/>
    </location>
</feature>
<dbReference type="GO" id="GO:0003676">
    <property type="term" value="F:nucleic acid binding"/>
    <property type="evidence" value="ECO:0007669"/>
    <property type="project" value="InterPro"/>
</dbReference>
<dbReference type="GO" id="GO:0004190">
    <property type="term" value="F:aspartic-type endopeptidase activity"/>
    <property type="evidence" value="ECO:0007669"/>
    <property type="project" value="UniProtKB-KW"/>
</dbReference>
<feature type="domain" description="Retrovirus-related Pol polyprotein from transposon TNT 1-94-like beta-barrel" evidence="5">
    <location>
        <begin position="53"/>
        <end position="128"/>
    </location>
</feature>
<comment type="caution">
    <text evidence="7">The sequence shown here is derived from an EMBL/GenBank/DDBJ whole genome shotgun (WGS) entry which is preliminary data.</text>
</comment>
<organism evidence="7 8">
    <name type="scientific">Vitis vinifera</name>
    <name type="common">Grape</name>
    <dbReference type="NCBI Taxonomy" id="29760"/>
    <lineage>
        <taxon>Eukaryota</taxon>
        <taxon>Viridiplantae</taxon>
        <taxon>Streptophyta</taxon>
        <taxon>Embryophyta</taxon>
        <taxon>Tracheophyta</taxon>
        <taxon>Spermatophyta</taxon>
        <taxon>Magnoliopsida</taxon>
        <taxon>eudicotyledons</taxon>
        <taxon>Gunneridae</taxon>
        <taxon>Pentapetalae</taxon>
        <taxon>rosids</taxon>
        <taxon>Vitales</taxon>
        <taxon>Vitaceae</taxon>
        <taxon>Viteae</taxon>
        <taxon>Vitis</taxon>
    </lineage>
</organism>
<dbReference type="InterPro" id="IPR054722">
    <property type="entry name" value="PolX-like_BBD"/>
</dbReference>
<dbReference type="Pfam" id="PF22936">
    <property type="entry name" value="Pol_BBD"/>
    <property type="match status" value="1"/>
</dbReference>
<dbReference type="InterPro" id="IPR013103">
    <property type="entry name" value="RVT_2"/>
</dbReference>
<evidence type="ECO:0000256" key="2">
    <source>
        <dbReference type="SAM" id="MobiDB-lite"/>
    </source>
</evidence>
<evidence type="ECO:0000259" key="6">
    <source>
        <dbReference type="Pfam" id="PF25597"/>
    </source>
</evidence>
<feature type="domain" description="Retroviral polymerase SH3-like" evidence="6">
    <location>
        <begin position="368"/>
        <end position="409"/>
    </location>
</feature>
<dbReference type="InterPro" id="IPR036397">
    <property type="entry name" value="RNaseH_sf"/>
</dbReference>
<keyword evidence="1" id="KW-0064">Aspartyl protease</keyword>
<dbReference type="AlphaFoldDB" id="A0A438HYQ1"/>
<feature type="domain" description="GAG-pre-integrase" evidence="4">
    <location>
        <begin position="167"/>
        <end position="229"/>
    </location>
</feature>
<dbReference type="Pfam" id="PF07727">
    <property type="entry name" value="RVT_2"/>
    <property type="match status" value="1"/>
</dbReference>
<dbReference type="PANTHER" id="PTHR11439:SF486">
    <property type="entry name" value="RLK (RECEPTOR-LIKE KINASE) PROTEIN, PUTATIVE-RELATED"/>
    <property type="match status" value="1"/>
</dbReference>
<dbReference type="Pfam" id="PF25597">
    <property type="entry name" value="SH3_retrovirus"/>
    <property type="match status" value="1"/>
</dbReference>
<evidence type="ECO:0000313" key="8">
    <source>
        <dbReference type="Proteomes" id="UP000288805"/>
    </source>
</evidence>
<dbReference type="CDD" id="cd09272">
    <property type="entry name" value="RNase_HI_RT_Ty1"/>
    <property type="match status" value="1"/>
</dbReference>
<evidence type="ECO:0000256" key="1">
    <source>
        <dbReference type="ARBA" id="ARBA00022750"/>
    </source>
</evidence>
<dbReference type="InterPro" id="IPR057670">
    <property type="entry name" value="SH3_retrovirus"/>
</dbReference>
<feature type="region of interest" description="Disordered" evidence="2">
    <location>
        <begin position="433"/>
        <end position="480"/>
    </location>
</feature>
<dbReference type="InterPro" id="IPR043502">
    <property type="entry name" value="DNA/RNA_pol_sf"/>
</dbReference>
<dbReference type="PANTHER" id="PTHR11439">
    <property type="entry name" value="GAG-POL-RELATED RETROTRANSPOSON"/>
    <property type="match status" value="1"/>
</dbReference>
<dbReference type="SUPFAM" id="SSF53098">
    <property type="entry name" value="Ribonuclease H-like"/>
    <property type="match status" value="1"/>
</dbReference>
<evidence type="ECO:0000259" key="3">
    <source>
        <dbReference type="Pfam" id="PF07727"/>
    </source>
</evidence>